<reference evidence="2 3" key="1">
    <citation type="submission" date="2017-04" db="EMBL/GenBank/DDBJ databases">
        <title>Complete genome sequence of Shigella bacteriophage SSP1.</title>
        <authorList>
            <person name="Kim M."/>
            <person name="Ryu S."/>
            <person name="Kim M."/>
        </authorList>
    </citation>
    <scope>NUCLEOTIDE SEQUENCE [LARGE SCALE GENOMIC DNA]</scope>
</reference>
<keyword evidence="3" id="KW-1185">Reference proteome</keyword>
<keyword evidence="1" id="KW-0472">Membrane</keyword>
<evidence type="ECO:0000256" key="1">
    <source>
        <dbReference type="SAM" id="Phobius"/>
    </source>
</evidence>
<dbReference type="EMBL" id="KY963424">
    <property type="protein sequence ID" value="ASD50227.1"/>
    <property type="molecule type" value="Genomic_DNA"/>
</dbReference>
<organism evidence="2 3">
    <name type="scientific">Shigella phage SSP1</name>
    <dbReference type="NCBI Taxonomy" id="1983588"/>
    <lineage>
        <taxon>Viruses</taxon>
        <taxon>Duplodnaviria</taxon>
        <taxon>Heunggongvirae</taxon>
        <taxon>Uroviricota</taxon>
        <taxon>Caudoviricetes</taxon>
        <taxon>Demerecviridae</taxon>
        <taxon>Markadamsvirinae</taxon>
        <taxon>Tequintavirus</taxon>
        <taxon>Tequintavirus SSP1</taxon>
    </lineage>
</organism>
<feature type="transmembrane region" description="Helical" evidence="1">
    <location>
        <begin position="5"/>
        <end position="21"/>
    </location>
</feature>
<keyword evidence="1" id="KW-0812">Transmembrane</keyword>
<evidence type="ECO:0000313" key="2">
    <source>
        <dbReference type="EMBL" id="ASD50227.1"/>
    </source>
</evidence>
<sequence length="53" mass="5760">MAVYIALLGYALSLIVGMVIYNTIGNIVLSLVVCTILGQFCGMFVIYKLMQGK</sequence>
<feature type="transmembrane region" description="Helical" evidence="1">
    <location>
        <begin position="27"/>
        <end position="47"/>
    </location>
</feature>
<gene>
    <name evidence="2" type="ORF">SSP1_055</name>
</gene>
<evidence type="ECO:0000313" key="3">
    <source>
        <dbReference type="Proteomes" id="UP000240776"/>
    </source>
</evidence>
<proteinExistence type="predicted"/>
<keyword evidence="1" id="KW-1133">Transmembrane helix</keyword>
<protein>
    <submittedName>
        <fullName evidence="2">Uncharacterized protein</fullName>
    </submittedName>
</protein>
<dbReference type="Proteomes" id="UP000240776">
    <property type="component" value="Segment"/>
</dbReference>
<name>A0A2K8GPV1_9CAUD</name>
<accession>A0A2K8GPV1</accession>